<dbReference type="GO" id="GO:0048211">
    <property type="term" value="P:Golgi vesicle docking"/>
    <property type="evidence" value="ECO:0007669"/>
    <property type="project" value="TreeGrafter"/>
</dbReference>
<dbReference type="VEuPathDB" id="AmoebaDB:NAEGRDRAFT_49429"/>
<keyword evidence="1" id="KW-0175">Coiled coil</keyword>
<accession>D2VGV7</accession>
<dbReference type="AlphaFoldDB" id="D2VGV7"/>
<evidence type="ECO:0000313" key="3">
    <source>
        <dbReference type="EMBL" id="EFC44130.1"/>
    </source>
</evidence>
<dbReference type="GO" id="GO:0006888">
    <property type="term" value="P:endoplasmic reticulum to Golgi vesicle-mediated transport"/>
    <property type="evidence" value="ECO:0007669"/>
    <property type="project" value="TreeGrafter"/>
</dbReference>
<dbReference type="GO" id="GO:0061025">
    <property type="term" value="P:membrane fusion"/>
    <property type="evidence" value="ECO:0007669"/>
    <property type="project" value="TreeGrafter"/>
</dbReference>
<dbReference type="PANTHER" id="PTHR10013:SF0">
    <property type="entry name" value="GENERAL VESICULAR TRANSPORT FACTOR P115"/>
    <property type="match status" value="1"/>
</dbReference>
<organism evidence="4">
    <name type="scientific">Naegleria gruberi</name>
    <name type="common">Amoeba</name>
    <dbReference type="NCBI Taxonomy" id="5762"/>
    <lineage>
        <taxon>Eukaryota</taxon>
        <taxon>Discoba</taxon>
        <taxon>Heterolobosea</taxon>
        <taxon>Tetramitia</taxon>
        <taxon>Eutetramitia</taxon>
        <taxon>Vahlkampfiidae</taxon>
        <taxon>Naegleria</taxon>
    </lineage>
</organism>
<dbReference type="InterPro" id="IPR011989">
    <property type="entry name" value="ARM-like"/>
</dbReference>
<feature type="coiled-coil region" evidence="1">
    <location>
        <begin position="787"/>
        <end position="1079"/>
    </location>
</feature>
<gene>
    <name evidence="3" type="ORF">NAEGRDRAFT_49429</name>
</gene>
<dbReference type="GeneID" id="8848050"/>
<dbReference type="SUPFAM" id="SSF48371">
    <property type="entry name" value="ARM repeat"/>
    <property type="match status" value="1"/>
</dbReference>
<dbReference type="GO" id="GO:0005795">
    <property type="term" value="C:Golgi stack"/>
    <property type="evidence" value="ECO:0007669"/>
    <property type="project" value="TreeGrafter"/>
</dbReference>
<dbReference type="OMA" id="TIMYDIN"/>
<dbReference type="InterPro" id="IPR024095">
    <property type="entry name" value="Vesicle_P115"/>
</dbReference>
<dbReference type="RefSeq" id="XP_002676874.1">
    <property type="nucleotide sequence ID" value="XM_002676828.1"/>
</dbReference>
<dbReference type="GO" id="GO:0005783">
    <property type="term" value="C:endoplasmic reticulum"/>
    <property type="evidence" value="ECO:0007669"/>
    <property type="project" value="TreeGrafter"/>
</dbReference>
<dbReference type="GO" id="GO:0006886">
    <property type="term" value="P:intracellular protein transport"/>
    <property type="evidence" value="ECO:0007669"/>
    <property type="project" value="TreeGrafter"/>
</dbReference>
<evidence type="ECO:0000313" key="4">
    <source>
        <dbReference type="Proteomes" id="UP000006671"/>
    </source>
</evidence>
<name>D2VGV7_NAEGR</name>
<reference evidence="3 4" key="1">
    <citation type="journal article" date="2010" name="Cell">
        <title>The genome of Naegleria gruberi illuminates early eukaryotic versatility.</title>
        <authorList>
            <person name="Fritz-Laylin L.K."/>
            <person name="Prochnik S.E."/>
            <person name="Ginger M.L."/>
            <person name="Dacks J.B."/>
            <person name="Carpenter M.L."/>
            <person name="Field M.C."/>
            <person name="Kuo A."/>
            <person name="Paredez A."/>
            <person name="Chapman J."/>
            <person name="Pham J."/>
            <person name="Shu S."/>
            <person name="Neupane R."/>
            <person name="Cipriano M."/>
            <person name="Mancuso J."/>
            <person name="Tu H."/>
            <person name="Salamov A."/>
            <person name="Lindquist E."/>
            <person name="Shapiro H."/>
            <person name="Lucas S."/>
            <person name="Grigoriev I.V."/>
            <person name="Cande W.Z."/>
            <person name="Fulton C."/>
            <person name="Rokhsar D.S."/>
            <person name="Dawson S.C."/>
        </authorList>
    </citation>
    <scope>NUCLEOTIDE SEQUENCE [LARGE SCALE GENOMIC DNA]</scope>
    <source>
        <strain evidence="3 4">NEG-M</strain>
    </source>
</reference>
<dbReference type="KEGG" id="ngr:NAEGRDRAFT_49429"/>
<dbReference type="GO" id="GO:0012507">
    <property type="term" value="C:ER to Golgi transport vesicle membrane"/>
    <property type="evidence" value="ECO:0007669"/>
    <property type="project" value="TreeGrafter"/>
</dbReference>
<feature type="region of interest" description="Disordered" evidence="2">
    <location>
        <begin position="20"/>
        <end position="48"/>
    </location>
</feature>
<dbReference type="Gene3D" id="1.25.10.10">
    <property type="entry name" value="Leucine-rich Repeat Variant"/>
    <property type="match status" value="1"/>
</dbReference>
<proteinExistence type="predicted"/>
<sequence length="1079" mass="122977">MASWIFQNYLGGSGSEEAPILQQQQGSSDESSPTIQSQSIINSSRVDNNSTTIVGQQQQQNFEQTSRRTPKQIELNVSDLFHRIETSSLLDDKIDALESLIELSSRDYESNGNHREFKTILPKLFNIINQNENESSTMEYLTIVSNLTQLGHYGQIYLDALTQKPTYVTIILSLLNENNSHIRFHSIQILTSLLKFNPQVVQDCILREAAIPLIISVFNSYGALRNEGIIFLKKLVESISVEESLNTSELKKILVFEGIFDILFGIILQEGGNQGGIIVLDCLVIIHYLLQNNELNRKQFLMLQNGGMTYLHPLLLIPEAIKKHLAVKKHSDSENGKVGFLQAFAGVAMTLVSGGGSETLSSHLNEDENSMNHQPTKLSSHNEQEEEKDFKKIANSEKQLEIMSQVLDILLELMKSTKEPVKEIICNVSSGKGGTKFVNNSNSNILIPILRLSFDYTFSSILTSESDFSIPELIRTIMYDINMKSIFLLGHLLFNNRPAQEIMESYTFQYPNNVINVPQQGKTLMFNGVSKAVSSGSSGNGVVHALLSEESAIIRLCKIILYSENEYRRQLSYSTLRRFLHNNKEGQLLIASTVKAPTFISSSLEENMLCGIILSDALFSLEKPKYHILECVHAVSILSSIIRQSTKCKEILLEIPYDAQTGAQPKPFFTCLVNAIVYAIKARIQDYYTIALLRLLCEWINGSSSSAKKFMEHSYSTLLFFIEVINSSQGLNSSPIVQSLCCMLLGLVCVEYEDPSKLISNYSSEEDNLTLSPVGKFSNPEFSNIENNQENTLLKELEKNNKKLQEEEKQKIIIEKNQEIEKREILLKDCKEKLRIADEEIQKLRVEKENAQSEINETNESFQNQVQNLSTENQRLKTRITDLSSRLETIEEEKSKLLETSQQLERDLTHSQQKIKEYKSNIEGLESQLRTLHENLEHETKEKQFKNNIQQEQLTNIQMQLKQKDEDIENILKDIDHKEVIIKNMDNDINNMRNQTMVKDNQISTLFTENENLKQYIAQLTLNLQQAQQQQITAQEALAKQQKTTSDQEKRIQELEQDNEDMIDIIEKLEEKLNQAQKH</sequence>
<keyword evidence="4" id="KW-1185">Reference proteome</keyword>
<dbReference type="Proteomes" id="UP000006671">
    <property type="component" value="Unassembled WGS sequence"/>
</dbReference>
<evidence type="ECO:0000256" key="2">
    <source>
        <dbReference type="SAM" id="MobiDB-lite"/>
    </source>
</evidence>
<dbReference type="InterPro" id="IPR016024">
    <property type="entry name" value="ARM-type_fold"/>
</dbReference>
<evidence type="ECO:0000256" key="1">
    <source>
        <dbReference type="SAM" id="Coils"/>
    </source>
</evidence>
<feature type="compositionally biased region" description="Polar residues" evidence="2">
    <location>
        <begin position="21"/>
        <end position="48"/>
    </location>
</feature>
<dbReference type="EMBL" id="GG738870">
    <property type="protein sequence ID" value="EFC44130.1"/>
    <property type="molecule type" value="Genomic_DNA"/>
</dbReference>
<dbReference type="InParanoid" id="D2VGV7"/>
<protein>
    <submittedName>
        <fullName evidence="3">Predicted protein</fullName>
    </submittedName>
</protein>
<dbReference type="STRING" id="5762.D2VGV7"/>
<dbReference type="OrthoDB" id="198977at2759"/>
<dbReference type="eggNOG" id="KOG0946">
    <property type="taxonomic scope" value="Eukaryota"/>
</dbReference>
<feature type="region of interest" description="Disordered" evidence="2">
    <location>
        <begin position="359"/>
        <end position="386"/>
    </location>
</feature>
<dbReference type="PANTHER" id="PTHR10013">
    <property type="entry name" value="GENERAL VESICULAR TRANSPORT FACTOR P115"/>
    <property type="match status" value="1"/>
</dbReference>